<reference evidence="1 2" key="1">
    <citation type="journal article" date="2014" name="Nat. Commun.">
        <title>Molecular traces of alternative social organization in a termite genome.</title>
        <authorList>
            <person name="Terrapon N."/>
            <person name="Li C."/>
            <person name="Robertson H.M."/>
            <person name="Ji L."/>
            <person name="Meng X."/>
            <person name="Booth W."/>
            <person name="Chen Z."/>
            <person name="Childers C.P."/>
            <person name="Glastad K.M."/>
            <person name="Gokhale K."/>
            <person name="Gowin J."/>
            <person name="Gronenberg W."/>
            <person name="Hermansen R.A."/>
            <person name="Hu H."/>
            <person name="Hunt B.G."/>
            <person name="Huylmans A.K."/>
            <person name="Khalil S.M."/>
            <person name="Mitchell R.D."/>
            <person name="Munoz-Torres M.C."/>
            <person name="Mustard J.A."/>
            <person name="Pan H."/>
            <person name="Reese J.T."/>
            <person name="Scharf M.E."/>
            <person name="Sun F."/>
            <person name="Vogel H."/>
            <person name="Xiao J."/>
            <person name="Yang W."/>
            <person name="Yang Z."/>
            <person name="Yang Z."/>
            <person name="Zhou J."/>
            <person name="Zhu J."/>
            <person name="Brent C.S."/>
            <person name="Elsik C.G."/>
            <person name="Goodisman M.A."/>
            <person name="Liberles D.A."/>
            <person name="Roe R.M."/>
            <person name="Vargo E.L."/>
            <person name="Vilcinskas A."/>
            <person name="Wang J."/>
            <person name="Bornberg-Bauer E."/>
            <person name="Korb J."/>
            <person name="Zhang G."/>
            <person name="Liebig J."/>
        </authorList>
    </citation>
    <scope>NUCLEOTIDE SEQUENCE [LARGE SCALE GENOMIC DNA]</scope>
    <source>
        <tissue evidence="1">Whole organism</tissue>
    </source>
</reference>
<organism evidence="1 2">
    <name type="scientific">Zootermopsis nevadensis</name>
    <name type="common">Dampwood termite</name>
    <dbReference type="NCBI Taxonomy" id="136037"/>
    <lineage>
        <taxon>Eukaryota</taxon>
        <taxon>Metazoa</taxon>
        <taxon>Ecdysozoa</taxon>
        <taxon>Arthropoda</taxon>
        <taxon>Hexapoda</taxon>
        <taxon>Insecta</taxon>
        <taxon>Pterygota</taxon>
        <taxon>Neoptera</taxon>
        <taxon>Polyneoptera</taxon>
        <taxon>Dictyoptera</taxon>
        <taxon>Blattodea</taxon>
        <taxon>Blattoidea</taxon>
        <taxon>Termitoidae</taxon>
        <taxon>Termopsidae</taxon>
        <taxon>Zootermopsis</taxon>
    </lineage>
</organism>
<dbReference type="EMBL" id="KK852499">
    <property type="protein sequence ID" value="KDR22548.1"/>
    <property type="molecule type" value="Genomic_DNA"/>
</dbReference>
<protein>
    <submittedName>
        <fullName evidence="1">Uncharacterized protein</fullName>
    </submittedName>
</protein>
<name>A0A067RHN7_ZOONE</name>
<dbReference type="InParanoid" id="A0A067RHN7"/>
<dbReference type="Proteomes" id="UP000027135">
    <property type="component" value="Unassembled WGS sequence"/>
</dbReference>
<keyword evidence="2" id="KW-1185">Reference proteome</keyword>
<sequence>MRRPEMRVCTNTNKLCDVHFHACCQLMICNVTCRLEGWGRLTSRLPGLHLPTSWEGDDKQSRIPGRAAGQQSFERVKSFYSQIRFKAADPKIQGLTIKVVITNPRHTGVRSGIVNNGVCTAGNTGKIAGAEQQPATATG</sequence>
<accession>A0A067RHN7</accession>
<gene>
    <name evidence="1" type="ORF">L798_02191</name>
</gene>
<evidence type="ECO:0000313" key="2">
    <source>
        <dbReference type="Proteomes" id="UP000027135"/>
    </source>
</evidence>
<proteinExistence type="predicted"/>
<dbReference type="AlphaFoldDB" id="A0A067RHN7"/>
<evidence type="ECO:0000313" key="1">
    <source>
        <dbReference type="EMBL" id="KDR22548.1"/>
    </source>
</evidence>